<dbReference type="RefSeq" id="WP_079414939.1">
    <property type="nucleotide sequence ID" value="NZ_MBTG01000021.1"/>
</dbReference>
<evidence type="ECO:0000259" key="10">
    <source>
        <dbReference type="PROSITE" id="PS50929"/>
    </source>
</evidence>
<dbReference type="GO" id="GO:0005886">
    <property type="term" value="C:plasma membrane"/>
    <property type="evidence" value="ECO:0007669"/>
    <property type="project" value="UniProtKB-SubCell"/>
</dbReference>
<dbReference type="InterPro" id="IPR036640">
    <property type="entry name" value="ABC1_TM_sf"/>
</dbReference>
<dbReference type="GO" id="GO:0005524">
    <property type="term" value="F:ATP binding"/>
    <property type="evidence" value="ECO:0007669"/>
    <property type="project" value="UniProtKB-KW"/>
</dbReference>
<dbReference type="Gene3D" id="3.40.50.300">
    <property type="entry name" value="P-loop containing nucleotide triphosphate hydrolases"/>
    <property type="match status" value="1"/>
</dbReference>
<feature type="domain" description="ABC transmembrane type-1" evidence="10">
    <location>
        <begin position="22"/>
        <end position="305"/>
    </location>
</feature>
<dbReference type="SUPFAM" id="SSF90123">
    <property type="entry name" value="ABC transporter transmembrane region"/>
    <property type="match status" value="1"/>
</dbReference>
<feature type="transmembrane region" description="Helical" evidence="8">
    <location>
        <begin position="12"/>
        <end position="39"/>
    </location>
</feature>
<dbReference type="Gene3D" id="1.20.1560.10">
    <property type="entry name" value="ABC transporter type 1, transmembrane domain"/>
    <property type="match status" value="1"/>
</dbReference>
<dbReference type="InterPro" id="IPR039421">
    <property type="entry name" value="Type_1_exporter"/>
</dbReference>
<dbReference type="PROSITE" id="PS51257">
    <property type="entry name" value="PROKAR_LIPOPROTEIN"/>
    <property type="match status" value="1"/>
</dbReference>
<evidence type="ECO:0000313" key="12">
    <source>
        <dbReference type="Proteomes" id="UP000190626"/>
    </source>
</evidence>
<comment type="caution">
    <text evidence="11">The sequence shown here is derived from an EMBL/GenBank/DDBJ whole genome shotgun (WGS) entry which is preliminary data.</text>
</comment>
<feature type="domain" description="ABC transporter" evidence="9">
    <location>
        <begin position="339"/>
        <end position="574"/>
    </location>
</feature>
<accession>A0A1V4HH46</accession>
<evidence type="ECO:0000256" key="6">
    <source>
        <dbReference type="ARBA" id="ARBA00022989"/>
    </source>
</evidence>
<evidence type="ECO:0000313" key="11">
    <source>
        <dbReference type="EMBL" id="OPH54687.1"/>
    </source>
</evidence>
<dbReference type="PROSITE" id="PS00211">
    <property type="entry name" value="ABC_TRANSPORTER_1"/>
    <property type="match status" value="1"/>
</dbReference>
<keyword evidence="3 8" id="KW-0812">Transmembrane</keyword>
<dbReference type="InterPro" id="IPR003439">
    <property type="entry name" value="ABC_transporter-like_ATP-bd"/>
</dbReference>
<proteinExistence type="inferred from homology"/>
<evidence type="ECO:0000256" key="7">
    <source>
        <dbReference type="ARBA" id="ARBA00023136"/>
    </source>
</evidence>
<comment type="subcellular location">
    <subcellularLocation>
        <location evidence="1">Cell membrane</location>
        <topology evidence="1">Multi-pass membrane protein</topology>
    </subcellularLocation>
</comment>
<dbReference type="PANTHER" id="PTHR43394">
    <property type="entry name" value="ATP-DEPENDENT PERMEASE MDL1, MITOCHONDRIAL"/>
    <property type="match status" value="1"/>
</dbReference>
<sequence length="576" mass="64982">MRPTVNKFFSYYKPYLSMFISVLACSLITSVATLVFPLLVRYITKDVLEGDLSTALNEVYWVGGLMLVLVAIQNIGNYFVDYKGHEIGARMESDMRSELFAHMQKLPHSFYDKEKTGRLMSRITNDLLLLSELYHHGPEDYMKYLVRFVGAFSILFFINAPLTIAVFCFLPFLGLLALYFNKRLNKAIRRNKERIGDVNAQVEDSLSGIRDVKSFANEIVEIGKFDQANARFFESRKITYKAEALFYNSFETVIQLITITVIIFGSASIVNAALDLPDLLTFLLYIGFMIEPIQRLNHMSTQLQEGVTGFQRFMEVMNLKPSIENKSNAIILPEIHGEIEFRQVSFYYEEHLDRVLQNISLRIQPGEYVALVGPSGAGKTTLCSLIPRFYDAIDGEILIDGINVRNIDLESLRKRIGFVLQDVFLFAGTVMDNIRYGNQAASDEEIIAAAKHANAHDFIMNLPNGYDSEIGQRGVKLSGGQKQRLSIARVFLKNPPILILDEATSALDNESEKIIKASLELLAKGRTTIIIAHRLSTIRNAGRIIVLTEDGIAEQGTHDELLARNGVYANLYATQF</sequence>
<keyword evidence="4" id="KW-0547">Nucleotide-binding</keyword>
<feature type="transmembrane region" description="Helical" evidence="8">
    <location>
        <begin position="164"/>
        <end position="181"/>
    </location>
</feature>
<dbReference type="SMART" id="SM00382">
    <property type="entry name" value="AAA"/>
    <property type="match status" value="1"/>
</dbReference>
<evidence type="ECO:0000256" key="3">
    <source>
        <dbReference type="ARBA" id="ARBA00022692"/>
    </source>
</evidence>
<dbReference type="InterPro" id="IPR011527">
    <property type="entry name" value="ABC1_TM_dom"/>
</dbReference>
<keyword evidence="6 8" id="KW-1133">Transmembrane helix</keyword>
<dbReference type="AlphaFoldDB" id="A0A1V4HH46"/>
<dbReference type="InterPro" id="IPR003593">
    <property type="entry name" value="AAA+_ATPase"/>
</dbReference>
<feature type="transmembrane region" description="Helical" evidence="8">
    <location>
        <begin position="245"/>
        <end position="270"/>
    </location>
</feature>
<dbReference type="SUPFAM" id="SSF52540">
    <property type="entry name" value="P-loop containing nucleoside triphosphate hydrolases"/>
    <property type="match status" value="1"/>
</dbReference>
<evidence type="ECO:0000256" key="5">
    <source>
        <dbReference type="ARBA" id="ARBA00022840"/>
    </source>
</evidence>
<dbReference type="PROSITE" id="PS50929">
    <property type="entry name" value="ABC_TM1F"/>
    <property type="match status" value="1"/>
</dbReference>
<dbReference type="GO" id="GO:0016887">
    <property type="term" value="F:ATP hydrolysis activity"/>
    <property type="evidence" value="ECO:0007669"/>
    <property type="project" value="InterPro"/>
</dbReference>
<feature type="transmembrane region" description="Helical" evidence="8">
    <location>
        <begin position="59"/>
        <end position="80"/>
    </location>
</feature>
<dbReference type="EMBL" id="MBTG01000021">
    <property type="protein sequence ID" value="OPH54687.1"/>
    <property type="molecule type" value="Genomic_DNA"/>
</dbReference>
<evidence type="ECO:0000256" key="1">
    <source>
        <dbReference type="ARBA" id="ARBA00004651"/>
    </source>
</evidence>
<dbReference type="GO" id="GO:0015421">
    <property type="term" value="F:ABC-type oligopeptide transporter activity"/>
    <property type="evidence" value="ECO:0007669"/>
    <property type="project" value="TreeGrafter"/>
</dbReference>
<dbReference type="InterPro" id="IPR027417">
    <property type="entry name" value="P-loop_NTPase"/>
</dbReference>
<dbReference type="CDD" id="cd03251">
    <property type="entry name" value="ABCC_MsbA"/>
    <property type="match status" value="1"/>
</dbReference>
<dbReference type="PROSITE" id="PS50893">
    <property type="entry name" value="ABC_TRANSPORTER_2"/>
    <property type="match status" value="1"/>
</dbReference>
<dbReference type="Pfam" id="PF00005">
    <property type="entry name" value="ABC_tran"/>
    <property type="match status" value="1"/>
</dbReference>
<evidence type="ECO:0000256" key="2">
    <source>
        <dbReference type="ARBA" id="ARBA00005417"/>
    </source>
</evidence>
<reference evidence="12" key="1">
    <citation type="submission" date="2016-07" db="EMBL/GenBank/DDBJ databases">
        <authorList>
            <person name="Florea S."/>
            <person name="Webb J.S."/>
            <person name="Jaromczyk J."/>
            <person name="Schardl C.L."/>
        </authorList>
    </citation>
    <scope>NUCLEOTIDE SEQUENCE [LARGE SCALE GENOMIC DNA]</scope>
    <source>
        <strain evidence="12">CY1</strain>
    </source>
</reference>
<protein>
    <submittedName>
        <fullName evidence="11">Thiamine ABC transporter permease</fullName>
    </submittedName>
</protein>
<dbReference type="FunFam" id="3.40.50.300:FF:000218">
    <property type="entry name" value="Multidrug ABC transporter ATP-binding protein"/>
    <property type="match status" value="1"/>
</dbReference>
<dbReference type="InterPro" id="IPR017871">
    <property type="entry name" value="ABC_transporter-like_CS"/>
</dbReference>
<dbReference type="OrthoDB" id="9770415at2"/>
<dbReference type="Proteomes" id="UP000190626">
    <property type="component" value="Unassembled WGS sequence"/>
</dbReference>
<keyword evidence="5" id="KW-0067">ATP-binding</keyword>
<organism evidence="11 12">
    <name type="scientific">Paenibacillus ferrarius</name>
    <dbReference type="NCBI Taxonomy" id="1469647"/>
    <lineage>
        <taxon>Bacteria</taxon>
        <taxon>Bacillati</taxon>
        <taxon>Bacillota</taxon>
        <taxon>Bacilli</taxon>
        <taxon>Bacillales</taxon>
        <taxon>Paenibacillaceae</taxon>
        <taxon>Paenibacillus</taxon>
    </lineage>
</organism>
<evidence type="ECO:0000256" key="4">
    <source>
        <dbReference type="ARBA" id="ARBA00022741"/>
    </source>
</evidence>
<dbReference type="STRING" id="1469647.BC351_31225"/>
<dbReference type="PANTHER" id="PTHR43394:SF1">
    <property type="entry name" value="ATP-BINDING CASSETTE SUB-FAMILY B MEMBER 10, MITOCHONDRIAL"/>
    <property type="match status" value="1"/>
</dbReference>
<dbReference type="Pfam" id="PF00664">
    <property type="entry name" value="ABC_membrane"/>
    <property type="match status" value="1"/>
</dbReference>
<dbReference type="CDD" id="cd18549">
    <property type="entry name" value="ABC_6TM_YwjA_like"/>
    <property type="match status" value="1"/>
</dbReference>
<comment type="similarity">
    <text evidence="2">Belongs to the ABC transporter superfamily.</text>
</comment>
<keyword evidence="7 8" id="KW-0472">Membrane</keyword>
<evidence type="ECO:0000259" key="9">
    <source>
        <dbReference type="PROSITE" id="PS50893"/>
    </source>
</evidence>
<name>A0A1V4HH46_9BACL</name>
<evidence type="ECO:0000256" key="8">
    <source>
        <dbReference type="SAM" id="Phobius"/>
    </source>
</evidence>
<keyword evidence="12" id="KW-1185">Reference proteome</keyword>
<gene>
    <name evidence="11" type="ORF">BC351_31225</name>
</gene>